<keyword evidence="1" id="KW-1133">Transmembrane helix</keyword>
<keyword evidence="3" id="KW-1185">Reference proteome</keyword>
<dbReference type="GO" id="GO:0000271">
    <property type="term" value="P:polysaccharide biosynthetic process"/>
    <property type="evidence" value="ECO:0007669"/>
    <property type="project" value="TreeGrafter"/>
</dbReference>
<dbReference type="GO" id="GO:0016020">
    <property type="term" value="C:membrane"/>
    <property type="evidence" value="ECO:0007669"/>
    <property type="project" value="TreeGrafter"/>
</dbReference>
<proteinExistence type="predicted"/>
<keyword evidence="1" id="KW-0472">Membrane</keyword>
<sequence length="289" mass="33248">MSDTSVLSWRCFTYMGKLSYSLYLVHWPIYIIMKIQFPNSTLSLHIGVAIAMILSILLTETFEKSYLRADMKTIFYLIFCLYAIIATFYVNERPKTLLFNETQWITEMFTPVCTLEMLNSSEICEIPFNRMNLSTREIIRINEFNWMKDLSLVYYDKCSYRGNSAPWGWCDLPSENKTSVHKIFVIGNSYAANQGRIVHEMCASSGVEVKLFPQPACEVLCLTTDIFTVTTLARFFIMQKEDSTRATSKTKIYNNDERVGKERSASTIGCGEDDDVEALDEHNLSINLV</sequence>
<reference evidence="2" key="1">
    <citation type="submission" date="2021-06" db="EMBL/GenBank/DDBJ databases">
        <title>Parelaphostrongylus tenuis whole genome reference sequence.</title>
        <authorList>
            <person name="Garwood T.J."/>
            <person name="Larsen P.A."/>
            <person name="Fountain-Jones N.M."/>
            <person name="Garbe J.R."/>
            <person name="Macchietto M.G."/>
            <person name="Kania S.A."/>
            <person name="Gerhold R.W."/>
            <person name="Richards J.E."/>
            <person name="Wolf T.M."/>
        </authorList>
    </citation>
    <scope>NUCLEOTIDE SEQUENCE</scope>
    <source>
        <strain evidence="2">MNPRO001-30</strain>
        <tissue evidence="2">Meninges</tissue>
    </source>
</reference>
<evidence type="ECO:0008006" key="4">
    <source>
        <dbReference type="Google" id="ProtNLM"/>
    </source>
</evidence>
<evidence type="ECO:0000313" key="3">
    <source>
        <dbReference type="Proteomes" id="UP001196413"/>
    </source>
</evidence>
<dbReference type="PANTHER" id="PTHR23028">
    <property type="entry name" value="ACETYLTRANSFERASE"/>
    <property type="match status" value="1"/>
</dbReference>
<gene>
    <name evidence="2" type="ORF">KIN20_019361</name>
</gene>
<comment type="caution">
    <text evidence="2">The sequence shown here is derived from an EMBL/GenBank/DDBJ whole genome shotgun (WGS) entry which is preliminary data.</text>
</comment>
<protein>
    <recommendedName>
        <fullName evidence="4">Acyltransferase</fullName>
    </recommendedName>
</protein>
<accession>A0AAD5QSV5</accession>
<evidence type="ECO:0000256" key="1">
    <source>
        <dbReference type="SAM" id="Phobius"/>
    </source>
</evidence>
<keyword evidence="1" id="KW-0812">Transmembrane</keyword>
<dbReference type="PANTHER" id="PTHR23028:SF127">
    <property type="entry name" value="ACYL_TRANSF_3 DOMAIN-CONTAINING PROTEIN-RELATED"/>
    <property type="match status" value="1"/>
</dbReference>
<dbReference type="AlphaFoldDB" id="A0AAD5QSV5"/>
<dbReference type="InterPro" id="IPR050879">
    <property type="entry name" value="Acyltransferase_3"/>
</dbReference>
<feature type="transmembrane region" description="Helical" evidence="1">
    <location>
        <begin position="43"/>
        <end position="62"/>
    </location>
</feature>
<evidence type="ECO:0000313" key="2">
    <source>
        <dbReference type="EMBL" id="KAJ1360399.1"/>
    </source>
</evidence>
<feature type="transmembrane region" description="Helical" evidence="1">
    <location>
        <begin position="74"/>
        <end position="90"/>
    </location>
</feature>
<name>A0AAD5QSV5_PARTN</name>
<dbReference type="Proteomes" id="UP001196413">
    <property type="component" value="Unassembled WGS sequence"/>
</dbReference>
<dbReference type="EMBL" id="JAHQIW010003859">
    <property type="protein sequence ID" value="KAJ1360399.1"/>
    <property type="molecule type" value="Genomic_DNA"/>
</dbReference>
<feature type="transmembrane region" description="Helical" evidence="1">
    <location>
        <begin position="20"/>
        <end position="37"/>
    </location>
</feature>
<organism evidence="2 3">
    <name type="scientific">Parelaphostrongylus tenuis</name>
    <name type="common">Meningeal worm</name>
    <dbReference type="NCBI Taxonomy" id="148309"/>
    <lineage>
        <taxon>Eukaryota</taxon>
        <taxon>Metazoa</taxon>
        <taxon>Ecdysozoa</taxon>
        <taxon>Nematoda</taxon>
        <taxon>Chromadorea</taxon>
        <taxon>Rhabditida</taxon>
        <taxon>Rhabditina</taxon>
        <taxon>Rhabditomorpha</taxon>
        <taxon>Strongyloidea</taxon>
        <taxon>Metastrongylidae</taxon>
        <taxon>Parelaphostrongylus</taxon>
    </lineage>
</organism>